<dbReference type="InterPro" id="IPR002781">
    <property type="entry name" value="TM_pro_TauE-like"/>
</dbReference>
<keyword evidence="4 6" id="KW-1133">Transmembrane helix</keyword>
<feature type="transmembrane region" description="Helical" evidence="6">
    <location>
        <begin position="275"/>
        <end position="293"/>
    </location>
</feature>
<dbReference type="AlphaFoldDB" id="A0A3N1NQX3"/>
<dbReference type="EMBL" id="RJUK01000002">
    <property type="protein sequence ID" value="ROQ18553.1"/>
    <property type="molecule type" value="Genomic_DNA"/>
</dbReference>
<comment type="similarity">
    <text evidence="2 6">Belongs to the 4-toluene sulfonate uptake permease (TSUP) (TC 2.A.102) family.</text>
</comment>
<dbReference type="GO" id="GO:0005886">
    <property type="term" value="C:plasma membrane"/>
    <property type="evidence" value="ECO:0007669"/>
    <property type="project" value="UniProtKB-SubCell"/>
</dbReference>
<reference evidence="7 8" key="1">
    <citation type="submission" date="2018-11" db="EMBL/GenBank/DDBJ databases">
        <title>Genomic Encyclopedia of Type Strains, Phase IV (KMG-IV): sequencing the most valuable type-strain genomes for metagenomic binning, comparative biology and taxonomic classification.</title>
        <authorList>
            <person name="Goeker M."/>
        </authorList>
    </citation>
    <scope>NUCLEOTIDE SEQUENCE [LARGE SCALE GENOMIC DNA]</scope>
    <source>
        <strain evidence="7 8">DSM 16974</strain>
    </source>
</reference>
<name>A0A3N1NQX3_9GAMM</name>
<dbReference type="PANTHER" id="PTHR31154:SF4">
    <property type="entry name" value="MEMBRANE TRANSPORTER PROTEIN"/>
    <property type="match status" value="1"/>
</dbReference>
<comment type="caution">
    <text evidence="7">The sequence shown here is derived from an EMBL/GenBank/DDBJ whole genome shotgun (WGS) entry which is preliminary data.</text>
</comment>
<evidence type="ECO:0000256" key="4">
    <source>
        <dbReference type="ARBA" id="ARBA00022989"/>
    </source>
</evidence>
<evidence type="ECO:0000313" key="8">
    <source>
        <dbReference type="Proteomes" id="UP000273643"/>
    </source>
</evidence>
<dbReference type="Proteomes" id="UP000273643">
    <property type="component" value="Unassembled WGS sequence"/>
</dbReference>
<evidence type="ECO:0000256" key="6">
    <source>
        <dbReference type="RuleBase" id="RU363041"/>
    </source>
</evidence>
<dbReference type="OrthoDB" id="128686at2"/>
<dbReference type="RefSeq" id="WP_123639160.1">
    <property type="nucleotide sequence ID" value="NZ_RJUK01000002.1"/>
</dbReference>
<feature type="transmembrane region" description="Helical" evidence="6">
    <location>
        <begin position="216"/>
        <end position="238"/>
    </location>
</feature>
<gene>
    <name evidence="7" type="ORF">EDC38_2781</name>
</gene>
<feature type="transmembrane region" description="Helical" evidence="6">
    <location>
        <begin position="250"/>
        <end position="268"/>
    </location>
</feature>
<evidence type="ECO:0000256" key="1">
    <source>
        <dbReference type="ARBA" id="ARBA00004141"/>
    </source>
</evidence>
<feature type="transmembrane region" description="Helical" evidence="6">
    <location>
        <begin position="108"/>
        <end position="130"/>
    </location>
</feature>
<feature type="transmembrane region" description="Helical" evidence="6">
    <location>
        <begin position="12"/>
        <end position="31"/>
    </location>
</feature>
<evidence type="ECO:0000313" key="7">
    <source>
        <dbReference type="EMBL" id="ROQ18553.1"/>
    </source>
</evidence>
<evidence type="ECO:0000256" key="3">
    <source>
        <dbReference type="ARBA" id="ARBA00022692"/>
    </source>
</evidence>
<keyword evidence="8" id="KW-1185">Reference proteome</keyword>
<comment type="subcellular location">
    <subcellularLocation>
        <location evidence="6">Cell membrane</location>
        <topology evidence="6">Multi-pass membrane protein</topology>
    </subcellularLocation>
    <subcellularLocation>
        <location evidence="1">Membrane</location>
        <topology evidence="1">Multi-pass membrane protein</topology>
    </subcellularLocation>
</comment>
<dbReference type="PANTHER" id="PTHR31154">
    <property type="entry name" value="MEMBRANE TRANSPORTER PROTEIN"/>
    <property type="match status" value="1"/>
</dbReference>
<dbReference type="Pfam" id="PF01925">
    <property type="entry name" value="TauE"/>
    <property type="match status" value="1"/>
</dbReference>
<organism evidence="7 8">
    <name type="scientific">Marinimicrobium koreense</name>
    <dbReference type="NCBI Taxonomy" id="306545"/>
    <lineage>
        <taxon>Bacteria</taxon>
        <taxon>Pseudomonadati</taxon>
        <taxon>Pseudomonadota</taxon>
        <taxon>Gammaproteobacteria</taxon>
        <taxon>Cellvibrionales</taxon>
        <taxon>Cellvibrionaceae</taxon>
        <taxon>Marinimicrobium</taxon>
    </lineage>
</organism>
<accession>A0A3N1NQX3</accession>
<sequence>MNIKAPPKRHLWVWFLWLGLFYTAWLFLVQMDGHWQTAKDHWPMALAMAVGSYAAGSTPMGGGTVGFPVLVLLFDMPATLGRDFSFAVQSIGMVSATIFILARRQPLAWSMLKGAVVGGLIGTPIGIIFFAPLIPDLWIKVTFAVLWGSFGVLHLYRIGEIAGHVGMTEFDEHWDHRVGFVLGLVACLLAVSVTGVGIDMVLYAALVLLCRADLKIAIPTSVVIMALASLYGVLIKSVTNSWQPGVFENWLAAAPVVALGAPLGVFIVDKIGRKPILLVVATLCVGQFVWTCFSEQDDLGLVGIALAVGALGFCLWVFERLRSWGSVLVAEAQRKNEVRRAAEAGDAEPAAEKAECP</sequence>
<protein>
    <recommendedName>
        <fullName evidence="6">Probable membrane transporter protein</fullName>
    </recommendedName>
</protein>
<feature type="transmembrane region" description="Helical" evidence="6">
    <location>
        <begin position="51"/>
        <end position="74"/>
    </location>
</feature>
<evidence type="ECO:0000256" key="2">
    <source>
        <dbReference type="ARBA" id="ARBA00009142"/>
    </source>
</evidence>
<feature type="transmembrane region" description="Helical" evidence="6">
    <location>
        <begin position="299"/>
        <end position="318"/>
    </location>
</feature>
<keyword evidence="6" id="KW-1003">Cell membrane</keyword>
<feature type="transmembrane region" description="Helical" evidence="6">
    <location>
        <begin position="86"/>
        <end position="102"/>
    </location>
</feature>
<keyword evidence="5 6" id="KW-0472">Membrane</keyword>
<keyword evidence="3 6" id="KW-0812">Transmembrane</keyword>
<feature type="transmembrane region" description="Helical" evidence="6">
    <location>
        <begin position="178"/>
        <end position="209"/>
    </location>
</feature>
<proteinExistence type="inferred from homology"/>
<evidence type="ECO:0000256" key="5">
    <source>
        <dbReference type="ARBA" id="ARBA00023136"/>
    </source>
</evidence>